<comment type="cofactor">
    <cofactor evidence="1">
        <name>Mg(2+)</name>
        <dbReference type="ChEBI" id="CHEBI:18420"/>
    </cofactor>
</comment>
<keyword evidence="2 4" id="KW-0378">Hydrolase</keyword>
<evidence type="ECO:0000256" key="1">
    <source>
        <dbReference type="ARBA" id="ARBA00001946"/>
    </source>
</evidence>
<comment type="caution">
    <text evidence="4">The sequence shown here is derived from an EMBL/GenBank/DDBJ whole genome shotgun (WGS) entry which is preliminary data.</text>
</comment>
<dbReference type="GO" id="GO:0009231">
    <property type="term" value="P:riboflavin biosynthetic process"/>
    <property type="evidence" value="ECO:0007669"/>
    <property type="project" value="TreeGrafter"/>
</dbReference>
<dbReference type="Gene3D" id="1.20.120.1600">
    <property type="match status" value="1"/>
</dbReference>
<keyword evidence="5" id="KW-1185">Reference proteome</keyword>
<dbReference type="InterPro" id="IPR051400">
    <property type="entry name" value="HAD-like_hydrolase"/>
</dbReference>
<dbReference type="InterPro" id="IPR006439">
    <property type="entry name" value="HAD-SF_hydro_IA"/>
</dbReference>
<evidence type="ECO:0000256" key="3">
    <source>
        <dbReference type="ARBA" id="ARBA00022842"/>
    </source>
</evidence>
<dbReference type="SFLD" id="SFLDG01129">
    <property type="entry name" value="C1.5:_HAD__Beta-PGM__Phosphata"/>
    <property type="match status" value="1"/>
</dbReference>
<proteinExistence type="predicted"/>
<dbReference type="EMBL" id="JACOFZ010000004">
    <property type="protein sequence ID" value="MBC3882046.1"/>
    <property type="molecule type" value="Genomic_DNA"/>
</dbReference>
<dbReference type="RefSeq" id="WP_186916666.1">
    <property type="nucleotide sequence ID" value="NZ_JACOFZ010000004.1"/>
</dbReference>
<evidence type="ECO:0000256" key="2">
    <source>
        <dbReference type="ARBA" id="ARBA00022801"/>
    </source>
</evidence>
<evidence type="ECO:0000313" key="4">
    <source>
        <dbReference type="EMBL" id="MBC3882046.1"/>
    </source>
</evidence>
<dbReference type="SUPFAM" id="SSF56784">
    <property type="entry name" value="HAD-like"/>
    <property type="match status" value="1"/>
</dbReference>
<gene>
    <name evidence="4" type="ORF">H8K36_11705</name>
</gene>
<dbReference type="PANTHER" id="PTHR46470">
    <property type="entry name" value="N-ACYLNEURAMINATE-9-PHOSPHATASE"/>
    <property type="match status" value="1"/>
</dbReference>
<protein>
    <submittedName>
        <fullName evidence="4">HAD family hydrolase</fullName>
    </submittedName>
</protein>
<dbReference type="Proteomes" id="UP000627446">
    <property type="component" value="Unassembled WGS sequence"/>
</dbReference>
<dbReference type="Pfam" id="PF00702">
    <property type="entry name" value="Hydrolase"/>
    <property type="match status" value="1"/>
</dbReference>
<dbReference type="InterPro" id="IPR023214">
    <property type="entry name" value="HAD_sf"/>
</dbReference>
<sequence>MSIKAIIFDLDDTLWPLRSLISRAEMTLFSWLLEQVPVIGEHHTVDSLRERRMAMIPTDPRFSYDLWALRHTALLQVLNEFQADPNLADEGMQIFAHARNQVEMFDDVPHALAQMQQDYALATISNGFADLQAIGIAPYFQFSIAAHEFGCAKPDPRIFEAALERLQLPAHEVMYVGDDLRLDVAGAQAVGMRAAWMNRYKMHLHDTPHAHITPDLIVHDLHQLKSAL</sequence>
<reference evidence="4" key="1">
    <citation type="submission" date="2020-08" db="EMBL/GenBank/DDBJ databases">
        <title>Novel species isolated from subtropical streams in China.</title>
        <authorList>
            <person name="Lu H."/>
        </authorList>
    </citation>
    <scope>NUCLEOTIDE SEQUENCE</scope>
    <source>
        <strain evidence="4">LX22W</strain>
    </source>
</reference>
<keyword evidence="3" id="KW-0460">Magnesium</keyword>
<accession>A0A923KT97</accession>
<dbReference type="Gene3D" id="3.40.50.1000">
    <property type="entry name" value="HAD superfamily/HAD-like"/>
    <property type="match status" value="1"/>
</dbReference>
<organism evidence="4 5">
    <name type="scientific">Undibacterium nitidum</name>
    <dbReference type="NCBI Taxonomy" id="2762298"/>
    <lineage>
        <taxon>Bacteria</taxon>
        <taxon>Pseudomonadati</taxon>
        <taxon>Pseudomonadota</taxon>
        <taxon>Betaproteobacteria</taxon>
        <taxon>Burkholderiales</taxon>
        <taxon>Oxalobacteraceae</taxon>
        <taxon>Undibacterium</taxon>
    </lineage>
</organism>
<dbReference type="NCBIfam" id="TIGR01549">
    <property type="entry name" value="HAD-SF-IA-v1"/>
    <property type="match status" value="1"/>
</dbReference>
<dbReference type="PRINTS" id="PR00413">
    <property type="entry name" value="HADHALOGNASE"/>
</dbReference>
<dbReference type="InterPro" id="IPR036412">
    <property type="entry name" value="HAD-like_sf"/>
</dbReference>
<dbReference type="AlphaFoldDB" id="A0A923KT97"/>
<dbReference type="GO" id="GO:0016787">
    <property type="term" value="F:hydrolase activity"/>
    <property type="evidence" value="ECO:0007669"/>
    <property type="project" value="UniProtKB-KW"/>
</dbReference>
<dbReference type="PANTHER" id="PTHR46470:SF4">
    <property type="entry name" value="5-AMINO-6-(5-PHOSPHO-D-RIBITYLAMINO)URACIL PHOSPHATASE YIGB"/>
    <property type="match status" value="1"/>
</dbReference>
<name>A0A923KT97_9BURK</name>
<dbReference type="SFLD" id="SFLDS00003">
    <property type="entry name" value="Haloacid_Dehalogenase"/>
    <property type="match status" value="1"/>
</dbReference>
<evidence type="ECO:0000313" key="5">
    <source>
        <dbReference type="Proteomes" id="UP000627446"/>
    </source>
</evidence>